<protein>
    <recommendedName>
        <fullName evidence="1">GP-PDE domain-containing protein</fullName>
    </recommendedName>
</protein>
<dbReference type="Proteomes" id="UP001054902">
    <property type="component" value="Unassembled WGS sequence"/>
</dbReference>
<dbReference type="SUPFAM" id="SSF51695">
    <property type="entry name" value="PLC-like phosphodiesterases"/>
    <property type="match status" value="1"/>
</dbReference>
<gene>
    <name evidence="2" type="ORF">CTEN210_14792</name>
</gene>
<reference evidence="2 3" key="1">
    <citation type="journal article" date="2021" name="Sci. Rep.">
        <title>The genome of the diatom Chaetoceros tenuissimus carries an ancient integrated fragment of an extant virus.</title>
        <authorList>
            <person name="Hongo Y."/>
            <person name="Kimura K."/>
            <person name="Takaki Y."/>
            <person name="Yoshida Y."/>
            <person name="Baba S."/>
            <person name="Kobayashi G."/>
            <person name="Nagasaki K."/>
            <person name="Hano T."/>
            <person name="Tomaru Y."/>
        </authorList>
    </citation>
    <scope>NUCLEOTIDE SEQUENCE [LARGE SCALE GENOMIC DNA]</scope>
    <source>
        <strain evidence="2 3">NIES-3715</strain>
    </source>
</reference>
<dbReference type="EMBL" id="BLLK01000062">
    <property type="protein sequence ID" value="GFH58316.1"/>
    <property type="molecule type" value="Genomic_DNA"/>
</dbReference>
<dbReference type="Gene3D" id="3.20.20.190">
    <property type="entry name" value="Phosphatidylinositol (PI) phosphodiesterase"/>
    <property type="match status" value="1"/>
</dbReference>
<dbReference type="AlphaFoldDB" id="A0AAD3D5N0"/>
<dbReference type="InterPro" id="IPR017946">
    <property type="entry name" value="PLC-like_Pdiesterase_TIM-brl"/>
</dbReference>
<dbReference type="PANTHER" id="PTHR46211">
    <property type="entry name" value="GLYCEROPHOSPHORYL DIESTER PHOSPHODIESTERASE"/>
    <property type="match status" value="1"/>
</dbReference>
<organism evidence="2 3">
    <name type="scientific">Chaetoceros tenuissimus</name>
    <dbReference type="NCBI Taxonomy" id="426638"/>
    <lineage>
        <taxon>Eukaryota</taxon>
        <taxon>Sar</taxon>
        <taxon>Stramenopiles</taxon>
        <taxon>Ochrophyta</taxon>
        <taxon>Bacillariophyta</taxon>
        <taxon>Coscinodiscophyceae</taxon>
        <taxon>Chaetocerotophycidae</taxon>
        <taxon>Chaetocerotales</taxon>
        <taxon>Chaetocerotaceae</taxon>
        <taxon>Chaetoceros</taxon>
    </lineage>
</organism>
<dbReference type="GO" id="GO:0008081">
    <property type="term" value="F:phosphoric diester hydrolase activity"/>
    <property type="evidence" value="ECO:0007669"/>
    <property type="project" value="InterPro"/>
</dbReference>
<keyword evidence="3" id="KW-1185">Reference proteome</keyword>
<feature type="domain" description="GP-PDE" evidence="1">
    <location>
        <begin position="8"/>
        <end position="279"/>
    </location>
</feature>
<dbReference type="InterPro" id="IPR030395">
    <property type="entry name" value="GP_PDE_dom"/>
</dbReference>
<evidence type="ECO:0000313" key="3">
    <source>
        <dbReference type="Proteomes" id="UP001054902"/>
    </source>
</evidence>
<dbReference type="PANTHER" id="PTHR46211:SF14">
    <property type="entry name" value="GLYCEROPHOSPHODIESTER PHOSPHODIESTERASE"/>
    <property type="match status" value="1"/>
</dbReference>
<name>A0AAD3D5N0_9STRA</name>
<dbReference type="Pfam" id="PF03009">
    <property type="entry name" value="GDPD"/>
    <property type="match status" value="1"/>
</dbReference>
<comment type="caution">
    <text evidence="2">The sequence shown here is derived from an EMBL/GenBank/DDBJ whole genome shotgun (WGS) entry which is preliminary data.</text>
</comment>
<evidence type="ECO:0000259" key="1">
    <source>
        <dbReference type="PROSITE" id="PS51704"/>
    </source>
</evidence>
<sequence length="290" mass="32851">MNTISQKPRVVGHRGSLYRSLENTRHSLKIASEHCSDVECDVFLLKCNTLVVFHGSGGDVSPGSLKQYCNLDASILDLTYEEVKNLKFNPEHKEFGCGKEFIEEMEHECYIPTLEEVLLDAQETGVIVKIELKGPNTEVPVLQLVEKMGMVDRVTFASFKHDRIKRIRELRPHLNDDGTHRYKTGALFSELPENFIDKAKGAGATEVHLKYSTCTKKRVDMIHKAGMRSMTWMRGPIGMRQDIKEKNVGVENEEMYLRLMKTGVMAMCVNRPDVLANLLSRLSKHAVATN</sequence>
<evidence type="ECO:0000313" key="2">
    <source>
        <dbReference type="EMBL" id="GFH58316.1"/>
    </source>
</evidence>
<dbReference type="GO" id="GO:0006629">
    <property type="term" value="P:lipid metabolic process"/>
    <property type="evidence" value="ECO:0007669"/>
    <property type="project" value="InterPro"/>
</dbReference>
<dbReference type="PROSITE" id="PS51704">
    <property type="entry name" value="GP_PDE"/>
    <property type="match status" value="1"/>
</dbReference>
<proteinExistence type="predicted"/>
<accession>A0AAD3D5N0</accession>